<keyword evidence="3" id="KW-1185">Reference proteome</keyword>
<proteinExistence type="predicted"/>
<dbReference type="AlphaFoldDB" id="A0A0M9VIJ2"/>
<reference evidence="2 3" key="1">
    <citation type="submission" date="2015-08" db="EMBL/GenBank/DDBJ databases">
        <title>Whole genome sequence of Flavobacterium akiainvivens IK-1T, from decaying Wikstroemia oahuensis, an endemic Hawaiian shrub.</title>
        <authorList>
            <person name="Wan X."/>
            <person name="Hou S."/>
            <person name="Saito J."/>
            <person name="Donachie S."/>
        </authorList>
    </citation>
    <scope>NUCLEOTIDE SEQUENCE [LARGE SCALE GENOMIC DNA]</scope>
    <source>
        <strain evidence="2 3">IK-1</strain>
    </source>
</reference>
<dbReference type="RefSeq" id="WP_054408354.1">
    <property type="nucleotide sequence ID" value="NZ_FOYA01000020.1"/>
</dbReference>
<evidence type="ECO:0000256" key="1">
    <source>
        <dbReference type="SAM" id="Phobius"/>
    </source>
</evidence>
<protein>
    <submittedName>
        <fullName evidence="2">Uncharacterized protein</fullName>
    </submittedName>
</protein>
<feature type="transmembrane region" description="Helical" evidence="1">
    <location>
        <begin position="34"/>
        <end position="50"/>
    </location>
</feature>
<keyword evidence="1" id="KW-1133">Transmembrane helix</keyword>
<feature type="transmembrane region" description="Helical" evidence="1">
    <location>
        <begin position="62"/>
        <end position="79"/>
    </location>
</feature>
<dbReference type="EMBL" id="LIYD01000005">
    <property type="protein sequence ID" value="KOS06736.1"/>
    <property type="molecule type" value="Genomic_DNA"/>
</dbReference>
<dbReference type="PATRIC" id="fig|1202724.3.peg.2564"/>
<dbReference type="STRING" id="1202724.AM493_12380"/>
<evidence type="ECO:0000313" key="2">
    <source>
        <dbReference type="EMBL" id="KOS06736.1"/>
    </source>
</evidence>
<dbReference type="Proteomes" id="UP000037755">
    <property type="component" value="Unassembled WGS sequence"/>
</dbReference>
<evidence type="ECO:0000313" key="3">
    <source>
        <dbReference type="Proteomes" id="UP000037755"/>
    </source>
</evidence>
<comment type="caution">
    <text evidence="2">The sequence shown here is derived from an EMBL/GenBank/DDBJ whole genome shotgun (WGS) entry which is preliminary data.</text>
</comment>
<feature type="transmembrane region" description="Helical" evidence="1">
    <location>
        <begin position="115"/>
        <end position="133"/>
    </location>
</feature>
<sequence>MLSAILYILFFAALNACITSSLYNWFAIPLRVKIGVYAFALLFFVLHLVVPDNDFLLPVKLFYILLMFSIAIVILHFMAKKVAKSTNAAVAGNKRLNGSVGADSLKAARNVLTRVFPVLLFFYQVLVICSPGLQYRMLHPRKEQIYRH</sequence>
<feature type="transmembrane region" description="Helical" evidence="1">
    <location>
        <begin position="6"/>
        <end position="27"/>
    </location>
</feature>
<name>A0A0M9VIJ2_9FLAO</name>
<gene>
    <name evidence="2" type="ORF">AM493_12380</name>
</gene>
<accession>A0A0M9VIJ2</accession>
<keyword evidence="1" id="KW-0472">Membrane</keyword>
<keyword evidence="1" id="KW-0812">Transmembrane</keyword>
<organism evidence="2 3">
    <name type="scientific">Flavobacterium akiainvivens</name>
    <dbReference type="NCBI Taxonomy" id="1202724"/>
    <lineage>
        <taxon>Bacteria</taxon>
        <taxon>Pseudomonadati</taxon>
        <taxon>Bacteroidota</taxon>
        <taxon>Flavobacteriia</taxon>
        <taxon>Flavobacteriales</taxon>
        <taxon>Flavobacteriaceae</taxon>
        <taxon>Flavobacterium</taxon>
    </lineage>
</organism>